<feature type="transmembrane region" description="Helical" evidence="1">
    <location>
        <begin position="6"/>
        <end position="26"/>
    </location>
</feature>
<evidence type="ECO:0000313" key="3">
    <source>
        <dbReference type="Proteomes" id="UP000001070"/>
    </source>
</evidence>
<proteinExistence type="predicted"/>
<evidence type="ECO:0000313" key="2">
    <source>
        <dbReference type="EMBL" id="EDW03856.1"/>
    </source>
</evidence>
<gene>
    <name evidence="2" type="primary">Dgri\GH11468</name>
    <name evidence="2" type="ORF">Dgri_GH11468</name>
</gene>
<evidence type="ECO:0000256" key="1">
    <source>
        <dbReference type="SAM" id="Phobius"/>
    </source>
</evidence>
<dbReference type="GO" id="GO:0005739">
    <property type="term" value="C:mitochondrion"/>
    <property type="evidence" value="ECO:0007669"/>
    <property type="project" value="GOC"/>
</dbReference>
<keyword evidence="3" id="KW-1185">Reference proteome</keyword>
<dbReference type="OrthoDB" id="6774808at2759"/>
<dbReference type="KEGG" id="dgr:6562419"/>
<keyword evidence="1" id="KW-0812">Transmembrane</keyword>
<name>B4JAP8_DROGR</name>
<dbReference type="Proteomes" id="UP000001070">
    <property type="component" value="Unassembled WGS sequence"/>
</dbReference>
<dbReference type="EMBL" id="CH916368">
    <property type="protein sequence ID" value="EDW03856.1"/>
    <property type="molecule type" value="Genomic_DNA"/>
</dbReference>
<dbReference type="InterPro" id="IPR027896">
    <property type="entry name" value="UQCC3"/>
</dbReference>
<dbReference type="STRING" id="7222.B4JAP8"/>
<dbReference type="eggNOG" id="ENOG502TCVP">
    <property type="taxonomic scope" value="Eukaryota"/>
</dbReference>
<sequence length="84" mass="9194">MASNPYVKSVLLLVGAGGLGYALMLLTEPNAEKIERIKASARGPRQFNADDEKKALFMKKLQEAAINSTPIYRQTPTAADKKEN</sequence>
<reference evidence="2 3" key="1">
    <citation type="journal article" date="2007" name="Nature">
        <title>Evolution of genes and genomes on the Drosophila phylogeny.</title>
        <authorList>
            <consortium name="Drosophila 12 Genomes Consortium"/>
            <person name="Clark A.G."/>
            <person name="Eisen M.B."/>
            <person name="Smith D.R."/>
            <person name="Bergman C.M."/>
            <person name="Oliver B."/>
            <person name="Markow T.A."/>
            <person name="Kaufman T.C."/>
            <person name="Kellis M."/>
            <person name="Gelbart W."/>
            <person name="Iyer V.N."/>
            <person name="Pollard D.A."/>
            <person name="Sackton T.B."/>
            <person name="Larracuente A.M."/>
            <person name="Singh N.D."/>
            <person name="Abad J.P."/>
            <person name="Abt D.N."/>
            <person name="Adryan B."/>
            <person name="Aguade M."/>
            <person name="Akashi H."/>
            <person name="Anderson W.W."/>
            <person name="Aquadro C.F."/>
            <person name="Ardell D.H."/>
            <person name="Arguello R."/>
            <person name="Artieri C.G."/>
            <person name="Barbash D.A."/>
            <person name="Barker D."/>
            <person name="Barsanti P."/>
            <person name="Batterham P."/>
            <person name="Batzoglou S."/>
            <person name="Begun D."/>
            <person name="Bhutkar A."/>
            <person name="Blanco E."/>
            <person name="Bosak S.A."/>
            <person name="Bradley R.K."/>
            <person name="Brand A.D."/>
            <person name="Brent M.R."/>
            <person name="Brooks A.N."/>
            <person name="Brown R.H."/>
            <person name="Butlin R.K."/>
            <person name="Caggese C."/>
            <person name="Calvi B.R."/>
            <person name="Bernardo de Carvalho A."/>
            <person name="Caspi A."/>
            <person name="Castrezana S."/>
            <person name="Celniker S.E."/>
            <person name="Chang J.L."/>
            <person name="Chapple C."/>
            <person name="Chatterji S."/>
            <person name="Chinwalla A."/>
            <person name="Civetta A."/>
            <person name="Clifton S.W."/>
            <person name="Comeron J.M."/>
            <person name="Costello J.C."/>
            <person name="Coyne J.A."/>
            <person name="Daub J."/>
            <person name="David R.G."/>
            <person name="Delcher A.L."/>
            <person name="Delehaunty K."/>
            <person name="Do C.B."/>
            <person name="Ebling H."/>
            <person name="Edwards K."/>
            <person name="Eickbush T."/>
            <person name="Evans J.D."/>
            <person name="Filipski A."/>
            <person name="Findeiss S."/>
            <person name="Freyhult E."/>
            <person name="Fulton L."/>
            <person name="Fulton R."/>
            <person name="Garcia A.C."/>
            <person name="Gardiner A."/>
            <person name="Garfield D.A."/>
            <person name="Garvin B.E."/>
            <person name="Gibson G."/>
            <person name="Gilbert D."/>
            <person name="Gnerre S."/>
            <person name="Godfrey J."/>
            <person name="Good R."/>
            <person name="Gotea V."/>
            <person name="Gravely B."/>
            <person name="Greenberg A.J."/>
            <person name="Griffiths-Jones S."/>
            <person name="Gross S."/>
            <person name="Guigo R."/>
            <person name="Gustafson E.A."/>
            <person name="Haerty W."/>
            <person name="Hahn M.W."/>
            <person name="Halligan D.L."/>
            <person name="Halpern A.L."/>
            <person name="Halter G.M."/>
            <person name="Han M.V."/>
            <person name="Heger A."/>
            <person name="Hillier L."/>
            <person name="Hinrichs A.S."/>
            <person name="Holmes I."/>
            <person name="Hoskins R.A."/>
            <person name="Hubisz M.J."/>
            <person name="Hultmark D."/>
            <person name="Huntley M.A."/>
            <person name="Jaffe D.B."/>
            <person name="Jagadeeshan S."/>
            <person name="Jeck W.R."/>
            <person name="Johnson J."/>
            <person name="Jones C.D."/>
            <person name="Jordan W.C."/>
            <person name="Karpen G.H."/>
            <person name="Kataoka E."/>
            <person name="Keightley P.D."/>
            <person name="Kheradpour P."/>
            <person name="Kirkness E.F."/>
            <person name="Koerich L.B."/>
            <person name="Kristiansen K."/>
            <person name="Kudrna D."/>
            <person name="Kulathinal R.J."/>
            <person name="Kumar S."/>
            <person name="Kwok R."/>
            <person name="Lander E."/>
            <person name="Langley C.H."/>
            <person name="Lapoint R."/>
            <person name="Lazzaro B.P."/>
            <person name="Lee S.J."/>
            <person name="Levesque L."/>
            <person name="Li R."/>
            <person name="Lin C.F."/>
            <person name="Lin M.F."/>
            <person name="Lindblad-Toh K."/>
            <person name="Llopart A."/>
            <person name="Long M."/>
            <person name="Low L."/>
            <person name="Lozovsky E."/>
            <person name="Lu J."/>
            <person name="Luo M."/>
            <person name="Machado C.A."/>
            <person name="Makalowski W."/>
            <person name="Marzo M."/>
            <person name="Matsuda M."/>
            <person name="Matzkin L."/>
            <person name="McAllister B."/>
            <person name="McBride C.S."/>
            <person name="McKernan B."/>
            <person name="McKernan K."/>
            <person name="Mendez-Lago M."/>
            <person name="Minx P."/>
            <person name="Mollenhauer M.U."/>
            <person name="Montooth K."/>
            <person name="Mount S.M."/>
            <person name="Mu X."/>
            <person name="Myers E."/>
            <person name="Negre B."/>
            <person name="Newfeld S."/>
            <person name="Nielsen R."/>
            <person name="Noor M.A."/>
            <person name="O'Grady P."/>
            <person name="Pachter L."/>
            <person name="Papaceit M."/>
            <person name="Parisi M.J."/>
            <person name="Parisi M."/>
            <person name="Parts L."/>
            <person name="Pedersen J.S."/>
            <person name="Pesole G."/>
            <person name="Phillippy A.M."/>
            <person name="Ponting C.P."/>
            <person name="Pop M."/>
            <person name="Porcelli D."/>
            <person name="Powell J.R."/>
            <person name="Prohaska S."/>
            <person name="Pruitt K."/>
            <person name="Puig M."/>
            <person name="Quesneville H."/>
            <person name="Ram K.R."/>
            <person name="Rand D."/>
            <person name="Rasmussen M.D."/>
            <person name="Reed L.K."/>
            <person name="Reenan R."/>
            <person name="Reily A."/>
            <person name="Remington K.A."/>
            <person name="Rieger T.T."/>
            <person name="Ritchie M.G."/>
            <person name="Robin C."/>
            <person name="Rogers Y.H."/>
            <person name="Rohde C."/>
            <person name="Rozas J."/>
            <person name="Rubenfield M.J."/>
            <person name="Ruiz A."/>
            <person name="Russo S."/>
            <person name="Salzberg S.L."/>
            <person name="Sanchez-Gracia A."/>
            <person name="Saranga D.J."/>
            <person name="Sato H."/>
            <person name="Schaeffer S.W."/>
            <person name="Schatz M.C."/>
            <person name="Schlenke T."/>
            <person name="Schwartz R."/>
            <person name="Segarra C."/>
            <person name="Singh R.S."/>
            <person name="Sirot L."/>
            <person name="Sirota M."/>
            <person name="Sisneros N.B."/>
            <person name="Smith C.D."/>
            <person name="Smith T.F."/>
            <person name="Spieth J."/>
            <person name="Stage D.E."/>
            <person name="Stark A."/>
            <person name="Stephan W."/>
            <person name="Strausberg R.L."/>
            <person name="Strempel S."/>
            <person name="Sturgill D."/>
            <person name="Sutton G."/>
            <person name="Sutton G.G."/>
            <person name="Tao W."/>
            <person name="Teichmann S."/>
            <person name="Tobari Y.N."/>
            <person name="Tomimura Y."/>
            <person name="Tsolas J.M."/>
            <person name="Valente V.L."/>
            <person name="Venter E."/>
            <person name="Venter J.C."/>
            <person name="Vicario S."/>
            <person name="Vieira F.G."/>
            <person name="Vilella A.J."/>
            <person name="Villasante A."/>
            <person name="Walenz B."/>
            <person name="Wang J."/>
            <person name="Wasserman M."/>
            <person name="Watts T."/>
            <person name="Wilson D."/>
            <person name="Wilson R.K."/>
            <person name="Wing R.A."/>
            <person name="Wolfner M.F."/>
            <person name="Wong A."/>
            <person name="Wong G.K."/>
            <person name="Wu C.I."/>
            <person name="Wu G."/>
            <person name="Yamamoto D."/>
            <person name="Yang H.P."/>
            <person name="Yang S.P."/>
            <person name="Yorke J.A."/>
            <person name="Yoshida K."/>
            <person name="Zdobnov E."/>
            <person name="Zhang P."/>
            <person name="Zhang Y."/>
            <person name="Zimin A.V."/>
            <person name="Baldwin J."/>
            <person name="Abdouelleil A."/>
            <person name="Abdulkadir J."/>
            <person name="Abebe A."/>
            <person name="Abera B."/>
            <person name="Abreu J."/>
            <person name="Acer S.C."/>
            <person name="Aftuck L."/>
            <person name="Alexander A."/>
            <person name="An P."/>
            <person name="Anderson E."/>
            <person name="Anderson S."/>
            <person name="Arachi H."/>
            <person name="Azer M."/>
            <person name="Bachantsang P."/>
            <person name="Barry A."/>
            <person name="Bayul T."/>
            <person name="Berlin A."/>
            <person name="Bessette D."/>
            <person name="Bloom T."/>
            <person name="Blye J."/>
            <person name="Boguslavskiy L."/>
            <person name="Bonnet C."/>
            <person name="Boukhgalter B."/>
            <person name="Bourzgui I."/>
            <person name="Brown A."/>
            <person name="Cahill P."/>
            <person name="Channer S."/>
            <person name="Cheshatsang Y."/>
            <person name="Chuda L."/>
            <person name="Citroen M."/>
            <person name="Collymore A."/>
            <person name="Cooke P."/>
            <person name="Costello M."/>
            <person name="D'Aco K."/>
            <person name="Daza R."/>
            <person name="De Haan G."/>
            <person name="DeGray S."/>
            <person name="DeMaso C."/>
            <person name="Dhargay N."/>
            <person name="Dooley K."/>
            <person name="Dooley E."/>
            <person name="Doricent M."/>
            <person name="Dorje P."/>
            <person name="Dorjee K."/>
            <person name="Dupes A."/>
            <person name="Elong R."/>
            <person name="Falk J."/>
            <person name="Farina A."/>
            <person name="Faro S."/>
            <person name="Ferguson D."/>
            <person name="Fisher S."/>
            <person name="Foley C.D."/>
            <person name="Franke A."/>
            <person name="Friedrich D."/>
            <person name="Gadbois L."/>
            <person name="Gearin G."/>
            <person name="Gearin C.R."/>
            <person name="Giannoukos G."/>
            <person name="Goode T."/>
            <person name="Graham J."/>
            <person name="Grandbois E."/>
            <person name="Grewal S."/>
            <person name="Gyaltsen K."/>
            <person name="Hafez N."/>
            <person name="Hagos B."/>
            <person name="Hall J."/>
            <person name="Henson C."/>
            <person name="Hollinger A."/>
            <person name="Honan T."/>
            <person name="Huard M.D."/>
            <person name="Hughes L."/>
            <person name="Hurhula B."/>
            <person name="Husby M.E."/>
            <person name="Kamat A."/>
            <person name="Kanga B."/>
            <person name="Kashin S."/>
            <person name="Khazanovich D."/>
            <person name="Kisner P."/>
            <person name="Lance K."/>
            <person name="Lara M."/>
            <person name="Lee W."/>
            <person name="Lennon N."/>
            <person name="Letendre F."/>
            <person name="LeVine R."/>
            <person name="Lipovsky A."/>
            <person name="Liu X."/>
            <person name="Liu J."/>
            <person name="Liu S."/>
            <person name="Lokyitsang T."/>
            <person name="Lokyitsang Y."/>
            <person name="Lubonja R."/>
            <person name="Lui A."/>
            <person name="MacDonald P."/>
            <person name="Magnisalis V."/>
            <person name="Maru K."/>
            <person name="Matthews C."/>
            <person name="McCusker W."/>
            <person name="McDonough S."/>
            <person name="Mehta T."/>
            <person name="Meldrim J."/>
            <person name="Meneus L."/>
            <person name="Mihai O."/>
            <person name="Mihalev A."/>
            <person name="Mihova T."/>
            <person name="Mittelman R."/>
            <person name="Mlenga V."/>
            <person name="Montmayeur A."/>
            <person name="Mulrain L."/>
            <person name="Navidi A."/>
            <person name="Naylor J."/>
            <person name="Negash T."/>
            <person name="Nguyen T."/>
            <person name="Nguyen N."/>
            <person name="Nicol R."/>
            <person name="Norbu C."/>
            <person name="Norbu N."/>
            <person name="Novod N."/>
            <person name="O'Neill B."/>
            <person name="Osman S."/>
            <person name="Markiewicz E."/>
            <person name="Oyono O.L."/>
            <person name="Patti C."/>
            <person name="Phunkhang P."/>
            <person name="Pierre F."/>
            <person name="Priest M."/>
            <person name="Raghuraman S."/>
            <person name="Rege F."/>
            <person name="Reyes R."/>
            <person name="Rise C."/>
            <person name="Rogov P."/>
            <person name="Ross K."/>
            <person name="Ryan E."/>
            <person name="Settipalli S."/>
            <person name="Shea T."/>
            <person name="Sherpa N."/>
            <person name="Shi L."/>
            <person name="Shih D."/>
            <person name="Sparrow T."/>
            <person name="Spaulding J."/>
            <person name="Stalker J."/>
            <person name="Stange-Thomann N."/>
            <person name="Stavropoulos S."/>
            <person name="Stone C."/>
            <person name="Strader C."/>
            <person name="Tesfaye S."/>
            <person name="Thomson T."/>
            <person name="Thoulutsang Y."/>
            <person name="Thoulutsang D."/>
            <person name="Topham K."/>
            <person name="Topping I."/>
            <person name="Tsamla T."/>
            <person name="Vassiliev H."/>
            <person name="Vo A."/>
            <person name="Wangchuk T."/>
            <person name="Wangdi T."/>
            <person name="Weiand M."/>
            <person name="Wilkinson J."/>
            <person name="Wilson A."/>
            <person name="Yadav S."/>
            <person name="Young G."/>
            <person name="Yu Q."/>
            <person name="Zembek L."/>
            <person name="Zhong D."/>
            <person name="Zimmer A."/>
            <person name="Zwirko Z."/>
            <person name="Jaffe D.B."/>
            <person name="Alvarez P."/>
            <person name="Brockman W."/>
            <person name="Butler J."/>
            <person name="Chin C."/>
            <person name="Gnerre S."/>
            <person name="Grabherr M."/>
            <person name="Kleber M."/>
            <person name="Mauceli E."/>
            <person name="MacCallum I."/>
        </authorList>
    </citation>
    <scope>NUCLEOTIDE SEQUENCE [LARGE SCALE GENOMIC DNA]</scope>
    <source>
        <strain evidence="3">Tucson 15287-2541.00</strain>
    </source>
</reference>
<keyword evidence="1" id="KW-1133">Transmembrane helix</keyword>
<dbReference type="HOGENOM" id="CLU_2560757_0_0_1"/>
<dbReference type="OMA" id="MVLTEPN"/>
<accession>B4JAP8</accession>
<protein>
    <submittedName>
        <fullName evidence="2">GH11468</fullName>
    </submittedName>
</protein>
<dbReference type="GO" id="GO:0034551">
    <property type="term" value="P:mitochondrial respiratory chain complex III assembly"/>
    <property type="evidence" value="ECO:0007669"/>
    <property type="project" value="InterPro"/>
</dbReference>
<dbReference type="Pfam" id="PF15141">
    <property type="entry name" value="UQCC3"/>
    <property type="match status" value="1"/>
</dbReference>
<organism evidence="3">
    <name type="scientific">Drosophila grimshawi</name>
    <name type="common">Hawaiian fruit fly</name>
    <name type="synonym">Idiomyia grimshawi</name>
    <dbReference type="NCBI Taxonomy" id="7222"/>
    <lineage>
        <taxon>Eukaryota</taxon>
        <taxon>Metazoa</taxon>
        <taxon>Ecdysozoa</taxon>
        <taxon>Arthropoda</taxon>
        <taxon>Hexapoda</taxon>
        <taxon>Insecta</taxon>
        <taxon>Pterygota</taxon>
        <taxon>Neoptera</taxon>
        <taxon>Endopterygota</taxon>
        <taxon>Diptera</taxon>
        <taxon>Brachycera</taxon>
        <taxon>Muscomorpha</taxon>
        <taxon>Ephydroidea</taxon>
        <taxon>Drosophilidae</taxon>
        <taxon>Drosophila</taxon>
        <taxon>Hawaiian Drosophila</taxon>
    </lineage>
</organism>
<dbReference type="PhylomeDB" id="B4JAP8"/>
<keyword evidence="1" id="KW-0472">Membrane</keyword>
<dbReference type="InParanoid" id="B4JAP8"/>
<dbReference type="AlphaFoldDB" id="B4JAP8"/>